<dbReference type="Pfam" id="PF11316">
    <property type="entry name" value="Rhamno_transf"/>
    <property type="match status" value="1"/>
</dbReference>
<protein>
    <recommendedName>
        <fullName evidence="4">Rhamnosyl transferase</fullName>
    </recommendedName>
</protein>
<reference evidence="2 3" key="1">
    <citation type="journal article" date="2018" name="Int. J. Syst. Evol. Microbiol.">
        <title>Pseudooceanicola lipolyticus sp. nov., a marine alphaproteobacterium, reclassification of Oceanicola flagellatus as Pseudooceanicola flagellatus comb. nov. and emended description of the genus Pseudooceanicola.</title>
        <authorList>
            <person name="Huang M.-M."/>
            <person name="Guo L.-L."/>
            <person name="Wu Y.-H."/>
            <person name="Lai Q.-L."/>
            <person name="Shao Z.-Z."/>
            <person name="Wang C.-S."/>
            <person name="Wu M."/>
            <person name="Xu X.-W."/>
        </authorList>
    </citation>
    <scope>NUCLEOTIDE SEQUENCE [LARGE SCALE GENOMIC DNA]</scope>
    <source>
        <strain evidence="2 3">Ar-45</strain>
    </source>
</reference>
<comment type="caution">
    <text evidence="2">The sequence shown here is derived from an EMBL/GenBank/DDBJ whole genome shotgun (WGS) entry which is preliminary data.</text>
</comment>
<feature type="region of interest" description="Disordered" evidence="1">
    <location>
        <begin position="230"/>
        <end position="252"/>
    </location>
</feature>
<keyword evidence="3" id="KW-1185">Reference proteome</keyword>
<dbReference type="InterPro" id="IPR021466">
    <property type="entry name" value="Put_rhamnosyl_transferase"/>
</dbReference>
<evidence type="ECO:0008006" key="4">
    <source>
        <dbReference type="Google" id="ProtNLM"/>
    </source>
</evidence>
<sequence length="279" mass="30416">MSHIQMLGLCRFSYPTGGDGFEGSAADLGANRARLYDPARLALRFWFFEEICLPTLAAQTDPDFTVLLIYGEGLPDPWKTRLLQAVSAVPQIRPLARPEGLPHGALCRAAMQEARDPEARAVGEFTIDDDDGLASDFIAEARAGFAPLRPLWRARKRAALDFNGGLVLDTGGATGLTLSAVQAEFWAPALVVFFGPRSSRSIQDYNHRRLWGRMPALTLPEPVMFLRGSHESNDSRLERRLPGLGRGAGGQTGPETLLAERFGLDAGQLAQSWATRALT</sequence>
<gene>
    <name evidence="2" type="ORF">CVM39_03290</name>
</gene>
<dbReference type="RefSeq" id="WP_097145474.1">
    <property type="nucleotide sequence ID" value="NZ_OBEA01000003.1"/>
</dbReference>
<evidence type="ECO:0000313" key="2">
    <source>
        <dbReference type="EMBL" id="PJE31672.1"/>
    </source>
</evidence>
<evidence type="ECO:0000256" key="1">
    <source>
        <dbReference type="SAM" id="MobiDB-lite"/>
    </source>
</evidence>
<evidence type="ECO:0000313" key="3">
    <source>
        <dbReference type="Proteomes" id="UP000231702"/>
    </source>
</evidence>
<name>A0ABX4MS88_9RHOB</name>
<organism evidence="2 3">
    <name type="scientific">Pseudooceanicola antarcticus</name>
    <dbReference type="NCBI Taxonomy" id="1247613"/>
    <lineage>
        <taxon>Bacteria</taxon>
        <taxon>Pseudomonadati</taxon>
        <taxon>Pseudomonadota</taxon>
        <taxon>Alphaproteobacteria</taxon>
        <taxon>Rhodobacterales</taxon>
        <taxon>Paracoccaceae</taxon>
        <taxon>Pseudooceanicola</taxon>
    </lineage>
</organism>
<dbReference type="EMBL" id="PGTD01000008">
    <property type="protein sequence ID" value="PJE31672.1"/>
    <property type="molecule type" value="Genomic_DNA"/>
</dbReference>
<accession>A0ABX4MS88</accession>
<proteinExistence type="predicted"/>
<dbReference type="Proteomes" id="UP000231702">
    <property type="component" value="Unassembled WGS sequence"/>
</dbReference>
<feature type="compositionally biased region" description="Basic and acidic residues" evidence="1">
    <location>
        <begin position="230"/>
        <end position="241"/>
    </location>
</feature>